<dbReference type="PANTHER" id="PTHR20859:SF87">
    <property type="entry name" value="CYTOKINE RECEPTOR FAMILY MEMBER B13-RELATED"/>
    <property type="match status" value="1"/>
</dbReference>
<keyword evidence="3" id="KW-1185">Reference proteome</keyword>
<evidence type="ECO:0000313" key="3">
    <source>
        <dbReference type="Proteomes" id="UP000472263"/>
    </source>
</evidence>
<reference evidence="2" key="3">
    <citation type="submission" date="2025-09" db="UniProtKB">
        <authorList>
            <consortium name="Ensembl"/>
        </authorList>
    </citation>
    <scope>IDENTIFICATION</scope>
</reference>
<evidence type="ECO:0008006" key="4">
    <source>
        <dbReference type="Google" id="ProtNLM"/>
    </source>
</evidence>
<dbReference type="AlphaFoldDB" id="A0A668A2P2"/>
<dbReference type="InterPro" id="IPR050650">
    <property type="entry name" value="Type-II_Cytokine-TF_Rcpt"/>
</dbReference>
<keyword evidence="1" id="KW-1133">Transmembrane helix</keyword>
<gene>
    <name evidence="2" type="primary">ifngr1l</name>
</gene>
<keyword evidence="1" id="KW-0472">Membrane</keyword>
<reference evidence="2" key="1">
    <citation type="submission" date="2019-06" db="EMBL/GenBank/DDBJ databases">
        <authorList>
            <consortium name="Wellcome Sanger Institute Data Sharing"/>
        </authorList>
    </citation>
    <scope>NUCLEOTIDE SEQUENCE [LARGE SCALE GENOMIC DNA]</scope>
</reference>
<dbReference type="GO" id="GO:0004896">
    <property type="term" value="F:cytokine receptor activity"/>
    <property type="evidence" value="ECO:0007669"/>
    <property type="project" value="TreeGrafter"/>
</dbReference>
<evidence type="ECO:0000313" key="2">
    <source>
        <dbReference type="Ensembl" id="ENSMMDP00005039361.1"/>
    </source>
</evidence>
<proteinExistence type="predicted"/>
<feature type="transmembrane region" description="Helical" evidence="1">
    <location>
        <begin position="259"/>
        <end position="281"/>
    </location>
</feature>
<organism evidence="2 3">
    <name type="scientific">Myripristis murdjan</name>
    <name type="common">pinecone soldierfish</name>
    <dbReference type="NCBI Taxonomy" id="586833"/>
    <lineage>
        <taxon>Eukaryota</taxon>
        <taxon>Metazoa</taxon>
        <taxon>Chordata</taxon>
        <taxon>Craniata</taxon>
        <taxon>Vertebrata</taxon>
        <taxon>Euteleostomi</taxon>
        <taxon>Actinopterygii</taxon>
        <taxon>Neopterygii</taxon>
        <taxon>Teleostei</taxon>
        <taxon>Neoteleostei</taxon>
        <taxon>Acanthomorphata</taxon>
        <taxon>Holocentriformes</taxon>
        <taxon>Holocentridae</taxon>
        <taxon>Myripristis</taxon>
    </lineage>
</organism>
<dbReference type="GeneTree" id="ENSGT00530000068118"/>
<name>A0A668A2P2_9TELE</name>
<dbReference type="GO" id="GO:0005886">
    <property type="term" value="C:plasma membrane"/>
    <property type="evidence" value="ECO:0007669"/>
    <property type="project" value="TreeGrafter"/>
</dbReference>
<dbReference type="Ensembl" id="ENSMMDT00005040172.1">
    <property type="protein sequence ID" value="ENSMMDP00005039361.1"/>
    <property type="gene ID" value="ENSMMDG00005018223.1"/>
</dbReference>
<protein>
    <recommendedName>
        <fullName evidence="4">Fibronectin type-III domain-containing protein</fullName>
    </recommendedName>
</protein>
<reference evidence="2" key="2">
    <citation type="submission" date="2025-08" db="UniProtKB">
        <authorList>
            <consortium name="Ensembl"/>
        </authorList>
    </citation>
    <scope>IDENTIFICATION</scope>
</reference>
<dbReference type="InterPro" id="IPR013783">
    <property type="entry name" value="Ig-like_fold"/>
</dbReference>
<accession>A0A668A2P2</accession>
<dbReference type="Proteomes" id="UP000472263">
    <property type="component" value="Chromosome 15"/>
</dbReference>
<evidence type="ECO:0000256" key="1">
    <source>
        <dbReference type="SAM" id="Phobius"/>
    </source>
</evidence>
<keyword evidence="1" id="KW-0812">Transmembrane</keyword>
<dbReference type="Gene3D" id="2.60.40.10">
    <property type="entry name" value="Immunoglobulins"/>
    <property type="match status" value="1"/>
</dbReference>
<sequence length="302" mass="34465">MYSCHCPPSICAMWFWGRGMNKLSFNLAFRVRPIMPNLLNALLPPANVTLQCHNFRNVLYWNYSQISPELRFRVFVGALSRSVLSYLLFPCSHYDPVWVDPSNLSADLSFLHDPKDDYFIHVSAVIGENVSARAPPGGIKFSYFMHSPSNRTCSVDLPPVNVTVHPGGIKFSFQHPSLLYDQLLDDQPSPTNEQELHCVLCLQKEHYRHDFSCLDSVCEEELPLDVEQETYCLRINGHWEGVDVRATQEYCTKAQTNYIALYVVLPLLACLVIGLIFFMVFRKQTSSLFSLPASMVRTSCRL</sequence>
<dbReference type="PANTHER" id="PTHR20859">
    <property type="entry name" value="INTERFERON/INTERLEUKIN RECEPTOR"/>
    <property type="match status" value="1"/>
</dbReference>